<sequence length="138" mass="15975">MRFDFAYGKDEKVKIFFRFCEKPKAGPPLELPAAQGEVKVWIYINRQWSGPFALGMPAQRREVATNPMELVTVAQFLIRDAIYDRWHKLRDIEKELRQKAGPFFTAEQMMERFYQLYPIQSDAEAAPVASANSNRIGS</sequence>
<accession>A0A926Y541</accession>
<evidence type="ECO:0000313" key="2">
    <source>
        <dbReference type="Proteomes" id="UP000598820"/>
    </source>
</evidence>
<comment type="caution">
    <text evidence="1">The sequence shown here is derived from an EMBL/GenBank/DDBJ whole genome shotgun (WGS) entry which is preliminary data.</text>
</comment>
<reference evidence="1" key="1">
    <citation type="submission" date="2020-09" db="EMBL/GenBank/DDBJ databases">
        <authorList>
            <person name="Kim M.K."/>
        </authorList>
    </citation>
    <scope>NUCLEOTIDE SEQUENCE</scope>
    <source>
        <strain evidence="1">BT702</strain>
    </source>
</reference>
<name>A0A926Y541_9BACT</name>
<organism evidence="1 2">
    <name type="scientific">Spirosoma profusum</name>
    <dbReference type="NCBI Taxonomy" id="2771354"/>
    <lineage>
        <taxon>Bacteria</taxon>
        <taxon>Pseudomonadati</taxon>
        <taxon>Bacteroidota</taxon>
        <taxon>Cytophagia</taxon>
        <taxon>Cytophagales</taxon>
        <taxon>Cytophagaceae</taxon>
        <taxon>Spirosoma</taxon>
    </lineage>
</organism>
<dbReference type="Proteomes" id="UP000598820">
    <property type="component" value="Unassembled WGS sequence"/>
</dbReference>
<proteinExistence type="predicted"/>
<gene>
    <name evidence="1" type="ORF">IC229_26210</name>
</gene>
<dbReference type="AlphaFoldDB" id="A0A926Y541"/>
<keyword evidence="2" id="KW-1185">Reference proteome</keyword>
<protein>
    <submittedName>
        <fullName evidence="1">Uncharacterized protein</fullName>
    </submittedName>
</protein>
<dbReference type="RefSeq" id="WP_190890509.1">
    <property type="nucleotide sequence ID" value="NZ_JACWZY010000028.1"/>
</dbReference>
<dbReference type="EMBL" id="JACWZY010000028">
    <property type="protein sequence ID" value="MBD2704165.1"/>
    <property type="molecule type" value="Genomic_DNA"/>
</dbReference>
<evidence type="ECO:0000313" key="1">
    <source>
        <dbReference type="EMBL" id="MBD2704165.1"/>
    </source>
</evidence>